<evidence type="ECO:0000313" key="2">
    <source>
        <dbReference type="Proteomes" id="UP000199073"/>
    </source>
</evidence>
<dbReference type="AlphaFoldDB" id="A0A1H0M182"/>
<protein>
    <submittedName>
        <fullName evidence="1">Type II secretion system protein N</fullName>
    </submittedName>
</protein>
<dbReference type="InterPro" id="IPR030925">
    <property type="entry name" value="T2SS_GspN_Lepto"/>
</dbReference>
<evidence type="ECO:0000313" key="1">
    <source>
        <dbReference type="EMBL" id="SDO74209.1"/>
    </source>
</evidence>
<reference evidence="1 2" key="1">
    <citation type="submission" date="2016-10" db="EMBL/GenBank/DDBJ databases">
        <authorList>
            <person name="de Groot N.N."/>
        </authorList>
    </citation>
    <scope>NUCLEOTIDE SEQUENCE [LARGE SCALE GENOMIC DNA]</scope>
    <source>
        <strain evidence="1 2">DSM 12130</strain>
    </source>
</reference>
<dbReference type="RefSeq" id="WP_092220291.1">
    <property type="nucleotide sequence ID" value="NZ_FNJI01000005.1"/>
</dbReference>
<accession>A0A1H0M182</accession>
<organism evidence="1 2">
    <name type="scientific">Desulforhopalus singaporensis</name>
    <dbReference type="NCBI Taxonomy" id="91360"/>
    <lineage>
        <taxon>Bacteria</taxon>
        <taxon>Pseudomonadati</taxon>
        <taxon>Thermodesulfobacteriota</taxon>
        <taxon>Desulfobulbia</taxon>
        <taxon>Desulfobulbales</taxon>
        <taxon>Desulfocapsaceae</taxon>
        <taxon>Desulforhopalus</taxon>
    </lineage>
</organism>
<keyword evidence="2" id="KW-1185">Reference proteome</keyword>
<name>A0A1H0M182_9BACT</name>
<proteinExistence type="predicted"/>
<dbReference type="STRING" id="91360.SAMN05660330_00944"/>
<dbReference type="NCBIfam" id="TIGR04411">
    <property type="entry name" value="T2SS_GspN_Lepto"/>
    <property type="match status" value="1"/>
</dbReference>
<dbReference type="OrthoDB" id="5431533at2"/>
<sequence length="294" mass="33143">MMRALFSMRTVLFFLYGLVLVIVLAYVRFPADDFKTYCEKSLADLLQAKECRIMEISYLFPAGVRLQGLTLVQPNGGAVDSFTMQSLKISPGGWNFWRSFDLDTSLYEGTATARIMLDWKGNLFQFTQIEGKEIELARWNDQEQSLPRKISGLLFFSGRYSGNFSTPFEGEGKGNVIVQDSAIELQRPLLTLSLLTITEAESNLHYRGRLLSVTEGKFSGRDLRGDFEGDIEFFGQKGRSALNITGNLVPQAGFFKDHPDEAELVRELLIRYNAHQLPFEMGGSVVRPTFSLAE</sequence>
<gene>
    <name evidence="1" type="ORF">SAMN05660330_00944</name>
</gene>
<dbReference type="EMBL" id="FNJI01000005">
    <property type="protein sequence ID" value="SDO74209.1"/>
    <property type="molecule type" value="Genomic_DNA"/>
</dbReference>
<dbReference type="Proteomes" id="UP000199073">
    <property type="component" value="Unassembled WGS sequence"/>
</dbReference>